<dbReference type="Proteomes" id="UP000315369">
    <property type="component" value="Unassembled WGS sequence"/>
</dbReference>
<feature type="compositionally biased region" description="Basic and acidic residues" evidence="1">
    <location>
        <begin position="102"/>
        <end position="144"/>
    </location>
</feature>
<gene>
    <name evidence="2" type="ORF">FJV41_22010</name>
</gene>
<organism evidence="2 3">
    <name type="scientific">Myxococcus llanfairpwllgwyngyllgogerychwyrndrobwllllantysiliogogogochensis</name>
    <dbReference type="NCBI Taxonomy" id="2590453"/>
    <lineage>
        <taxon>Bacteria</taxon>
        <taxon>Pseudomonadati</taxon>
        <taxon>Myxococcota</taxon>
        <taxon>Myxococcia</taxon>
        <taxon>Myxococcales</taxon>
        <taxon>Cystobacterineae</taxon>
        <taxon>Myxococcaceae</taxon>
        <taxon>Myxococcus</taxon>
    </lineage>
</organism>
<proteinExistence type="predicted"/>
<evidence type="ECO:0000313" key="3">
    <source>
        <dbReference type="Proteomes" id="UP000315369"/>
    </source>
</evidence>
<protein>
    <submittedName>
        <fullName evidence="2">Uncharacterized protein</fullName>
    </submittedName>
</protein>
<feature type="region of interest" description="Disordered" evidence="1">
    <location>
        <begin position="1"/>
        <end position="176"/>
    </location>
</feature>
<feature type="compositionally biased region" description="Basic and acidic residues" evidence="1">
    <location>
        <begin position="543"/>
        <end position="568"/>
    </location>
</feature>
<feature type="compositionally biased region" description="Polar residues" evidence="1">
    <location>
        <begin position="145"/>
        <end position="166"/>
    </location>
</feature>
<feature type="region of interest" description="Disordered" evidence="1">
    <location>
        <begin position="388"/>
        <end position="409"/>
    </location>
</feature>
<accession>A0A540WXU9</accession>
<dbReference type="OrthoDB" id="5478169at2"/>
<name>A0A540WXU9_9BACT</name>
<feature type="compositionally biased region" description="Basic and acidic residues" evidence="1">
    <location>
        <begin position="60"/>
        <end position="74"/>
    </location>
</feature>
<feature type="compositionally biased region" description="Basic and acidic residues" evidence="1">
    <location>
        <begin position="20"/>
        <end position="43"/>
    </location>
</feature>
<evidence type="ECO:0000313" key="2">
    <source>
        <dbReference type="EMBL" id="TQF13821.1"/>
    </source>
</evidence>
<feature type="compositionally biased region" description="Polar residues" evidence="1">
    <location>
        <begin position="712"/>
        <end position="733"/>
    </location>
</feature>
<feature type="compositionally biased region" description="Polar residues" evidence="1">
    <location>
        <begin position="776"/>
        <end position="785"/>
    </location>
</feature>
<keyword evidence="3" id="KW-1185">Reference proteome</keyword>
<reference evidence="2 3" key="1">
    <citation type="submission" date="2019-06" db="EMBL/GenBank/DDBJ databases">
        <authorList>
            <person name="Livingstone P."/>
            <person name="Whitworth D."/>
        </authorList>
    </citation>
    <scope>NUCLEOTIDE SEQUENCE [LARGE SCALE GENOMIC DNA]</scope>
    <source>
        <strain evidence="2 3">AM401</strain>
    </source>
</reference>
<feature type="compositionally biased region" description="Polar residues" evidence="1">
    <location>
        <begin position="527"/>
        <end position="542"/>
    </location>
</feature>
<evidence type="ECO:0000256" key="1">
    <source>
        <dbReference type="SAM" id="MobiDB-lite"/>
    </source>
</evidence>
<dbReference type="EMBL" id="VIFM01000087">
    <property type="protein sequence ID" value="TQF13821.1"/>
    <property type="molecule type" value="Genomic_DNA"/>
</dbReference>
<feature type="compositionally biased region" description="Basic and acidic residues" evidence="1">
    <location>
        <begin position="610"/>
        <end position="629"/>
    </location>
</feature>
<feature type="region of interest" description="Disordered" evidence="1">
    <location>
        <begin position="465"/>
        <end position="629"/>
    </location>
</feature>
<feature type="compositionally biased region" description="Basic and acidic residues" evidence="1">
    <location>
        <begin position="738"/>
        <end position="774"/>
    </location>
</feature>
<comment type="caution">
    <text evidence="2">The sequence shown here is derived from an EMBL/GenBank/DDBJ whole genome shotgun (WGS) entry which is preliminary data.</text>
</comment>
<feature type="compositionally biased region" description="Low complexity" evidence="1">
    <location>
        <begin position="569"/>
        <end position="579"/>
    </location>
</feature>
<feature type="region of interest" description="Disordered" evidence="1">
    <location>
        <begin position="712"/>
        <end position="811"/>
    </location>
</feature>
<feature type="compositionally biased region" description="Polar residues" evidence="1">
    <location>
        <begin position="485"/>
        <end position="501"/>
    </location>
</feature>
<feature type="compositionally biased region" description="Pro residues" evidence="1">
    <location>
        <begin position="8"/>
        <end position="19"/>
    </location>
</feature>
<feature type="compositionally biased region" description="Basic and acidic residues" evidence="1">
    <location>
        <begin position="388"/>
        <end position="405"/>
    </location>
</feature>
<dbReference type="AlphaFoldDB" id="A0A540WXU9"/>
<sequence>RISRREAPPLPPPPPPKPPPDPKVEKATNDKKTATTLRTDAKNKSVKAQADAAKAKQAKTAHDKSTKEKGEAQKALDTSNTNYQRLLDHGDSPAGRTPAHAESVKKAKKQVDADQGRVDKAAKTFKGTEEKLTQADTTARDSKQHAVTASDTALQAQKTANVSAKQAGQPEPFPKANEVVDTFDAGSLSKKDQAKLFGTSAPVTPEEAARADVKHVDNVVKNSPHKNEEAVVGAEELRKQLALNPDPAYRAALWKESKPQRDAFVDAQVNGRSVHHSKMPELMKSLAQGADMAGPEARKELAGQLLSASKSKSLDGVGEPGRSLKENAKDPAVAKLGGEMVSQLRAAKRYKDADSLSNVDPAIKAQSMPSKLDQKLQAEVDLNSVSEERDGLNARQKTLDQETRTTARQTLNDVAKNPKSKEPFTVEPGATKDHAVLVRKDKAGKVTERLEVSFQGDTVKVDSTHVDKKGDARRTVFESGGPEGPSTSTDTRWKQDASTPAPSIEDLAAGKVKGSSYSATKFEGGSNAKQTTTQRTPDGTLTETKKEYGGSDKTDHVNGKFDEFKNHSSTDTVHTTTTVIPPPGAKDEKGKPVKAMVVEGTSYSQGNELRLTKTETKAVDSPVKGDRPAGAEELAKVEKDARGADDAAPTTFVLEKSGDGELNTQTFFEGQPNVTLVTRKKLEGNTVTETTEGRVPKPTDKDKKELVDIKGTTTTTYNDQGLITASHSDQTDPTGVRRVKDFQRTESRNAKGEVEVTERTSGLEEGGDKPKRTYEQALTTAQTPKGPQVVRAESKLTGPEGSAEASIPPEKLTVNGKPIADPQQLKASLPPAQAALGAYAVNGLQEQLNSFSKLSALHAQTLEGAPEAPESAGWDVAGDTVDYGLARLAQEANTTAATKQGKPDPANNPKFFSLNPVEEFNQELTLDLDKDQRLGVGAVGGFQVISGAKDVVSGVGDFKKALDEQNKLDLVKSGLGIIDGASGVVEGAELLRFAAKGTGTTISPSGELGGRVNPIKLAEWSGRLSAAVGVVSGGIQVAEGIANDDKYQVALGAVQAGGAVAGYFGTAAAVGAFGGPAGVAVALSVGLVTIGIGSAIERERSHALADQKI</sequence>
<feature type="compositionally biased region" description="Basic and acidic residues" evidence="1">
    <location>
        <begin position="465"/>
        <end position="476"/>
    </location>
</feature>
<feature type="non-terminal residue" evidence="2">
    <location>
        <position position="1"/>
    </location>
</feature>